<gene>
    <name evidence="1" type="ORF">COU96_01165</name>
</gene>
<dbReference type="AlphaFoldDB" id="A0A2M8L5S5"/>
<feature type="non-terminal residue" evidence="1">
    <location>
        <position position="1"/>
    </location>
</feature>
<comment type="caution">
    <text evidence="1">The sequence shown here is derived from an EMBL/GenBank/DDBJ whole genome shotgun (WGS) entry which is preliminary data.</text>
</comment>
<reference evidence="2" key="1">
    <citation type="submission" date="2017-09" db="EMBL/GenBank/DDBJ databases">
        <title>Depth-based differentiation of microbial function through sediment-hosted aquifers and enrichment of novel symbionts in the deep terrestrial subsurface.</title>
        <authorList>
            <person name="Probst A.J."/>
            <person name="Ladd B."/>
            <person name="Jarett J.K."/>
            <person name="Geller-Mcgrath D.E."/>
            <person name="Sieber C.M.K."/>
            <person name="Emerson J.B."/>
            <person name="Anantharaman K."/>
            <person name="Thomas B.C."/>
            <person name="Malmstrom R."/>
            <person name="Stieglmeier M."/>
            <person name="Klingl A."/>
            <person name="Woyke T."/>
            <person name="Ryan C.M."/>
            <person name="Banfield J.F."/>
        </authorList>
    </citation>
    <scope>NUCLEOTIDE SEQUENCE [LARGE SCALE GENOMIC DNA]</scope>
</reference>
<evidence type="ECO:0000313" key="2">
    <source>
        <dbReference type="Proteomes" id="UP000229500"/>
    </source>
</evidence>
<protein>
    <submittedName>
        <fullName evidence="1">Uncharacterized protein</fullName>
    </submittedName>
</protein>
<accession>A0A2M8L5S5</accession>
<organism evidence="1 2">
    <name type="scientific">Candidatus Shapirobacteria bacterium CG10_big_fil_rev_8_21_14_0_10_38_14</name>
    <dbReference type="NCBI Taxonomy" id="1974483"/>
    <lineage>
        <taxon>Bacteria</taxon>
        <taxon>Candidatus Shapironibacteriota</taxon>
    </lineage>
</organism>
<proteinExistence type="predicted"/>
<dbReference type="Proteomes" id="UP000229500">
    <property type="component" value="Unassembled WGS sequence"/>
</dbReference>
<name>A0A2M8L5S5_9BACT</name>
<sequence>GLLDLASGKTTADQIQPNFLNWLPPIDKYIYKRDEEVEFNAGETPIVKELESFVDGAPWLVYLKSGGGTTRLRFRKPPTPNSFLLEVTDPQNKTKENEVSGKLSQLAREAFETGEQIAVNTSKNQITFRR</sequence>
<dbReference type="EMBL" id="PFEL01000049">
    <property type="protein sequence ID" value="PJE69191.1"/>
    <property type="molecule type" value="Genomic_DNA"/>
</dbReference>
<evidence type="ECO:0000313" key="1">
    <source>
        <dbReference type="EMBL" id="PJE69191.1"/>
    </source>
</evidence>